<dbReference type="GO" id="GO:0006508">
    <property type="term" value="P:proteolysis"/>
    <property type="evidence" value="ECO:0007669"/>
    <property type="project" value="UniProtKB-KW"/>
</dbReference>
<feature type="transmembrane region" description="Helical" evidence="5">
    <location>
        <begin position="21"/>
        <end position="45"/>
    </location>
</feature>
<feature type="domain" description="PDZ" evidence="6">
    <location>
        <begin position="287"/>
        <end position="402"/>
    </location>
</feature>
<keyword evidence="5" id="KW-0472">Membrane</keyword>
<keyword evidence="3" id="KW-0378">Hydrolase</keyword>
<evidence type="ECO:0000256" key="3">
    <source>
        <dbReference type="ARBA" id="ARBA00022801"/>
    </source>
</evidence>
<keyword evidence="4" id="KW-0720">Serine protease</keyword>
<dbReference type="InterPro" id="IPR009003">
    <property type="entry name" value="Peptidase_S1_PA"/>
</dbReference>
<dbReference type="AlphaFoldDB" id="A0A6I2GFZ9"/>
<dbReference type="PRINTS" id="PR00834">
    <property type="entry name" value="PROTEASES2C"/>
</dbReference>
<evidence type="ECO:0000259" key="6">
    <source>
        <dbReference type="SMART" id="SM00228"/>
    </source>
</evidence>
<gene>
    <name evidence="7" type="ORF">GIY09_00690</name>
</gene>
<dbReference type="SUPFAM" id="SSF50494">
    <property type="entry name" value="Trypsin-like serine proteases"/>
    <property type="match status" value="1"/>
</dbReference>
<name>A0A6I2GFZ9_9LACT</name>
<dbReference type="Pfam" id="PF13365">
    <property type="entry name" value="Trypsin_2"/>
    <property type="match status" value="1"/>
</dbReference>
<keyword evidence="5" id="KW-0812">Transmembrane</keyword>
<evidence type="ECO:0000313" key="7">
    <source>
        <dbReference type="EMBL" id="MRI84421.1"/>
    </source>
</evidence>
<accession>A0A6I2GFZ9</accession>
<dbReference type="InterPro" id="IPR001478">
    <property type="entry name" value="PDZ"/>
</dbReference>
<dbReference type="SUPFAM" id="SSF50156">
    <property type="entry name" value="PDZ domain-like"/>
    <property type="match status" value="1"/>
</dbReference>
<proteinExistence type="inferred from homology"/>
<keyword evidence="8" id="KW-1185">Reference proteome</keyword>
<dbReference type="PANTHER" id="PTHR43343:SF3">
    <property type="entry name" value="PROTEASE DO-LIKE 8, CHLOROPLASTIC"/>
    <property type="match status" value="1"/>
</dbReference>
<dbReference type="InterPro" id="IPR036034">
    <property type="entry name" value="PDZ_sf"/>
</dbReference>
<keyword evidence="5" id="KW-1133">Transmembrane helix</keyword>
<dbReference type="InterPro" id="IPR001940">
    <property type="entry name" value="Peptidase_S1C"/>
</dbReference>
<evidence type="ECO:0000313" key="8">
    <source>
        <dbReference type="Proteomes" id="UP000430975"/>
    </source>
</evidence>
<dbReference type="Gene3D" id="2.30.42.10">
    <property type="match status" value="1"/>
</dbReference>
<dbReference type="Gene3D" id="2.40.10.10">
    <property type="entry name" value="Trypsin-like serine proteases"/>
    <property type="match status" value="2"/>
</dbReference>
<dbReference type="InterPro" id="IPR043504">
    <property type="entry name" value="Peptidase_S1_PA_chymotrypsin"/>
</dbReference>
<protein>
    <submittedName>
        <fullName evidence="7">PDZ domain-containing protein</fullName>
    </submittedName>
</protein>
<evidence type="ECO:0000256" key="4">
    <source>
        <dbReference type="ARBA" id="ARBA00022825"/>
    </source>
</evidence>
<dbReference type="Proteomes" id="UP000430975">
    <property type="component" value="Unassembled WGS sequence"/>
</dbReference>
<dbReference type="RefSeq" id="WP_153862912.1">
    <property type="nucleotide sequence ID" value="NZ_WJQS01000001.1"/>
</dbReference>
<keyword evidence="2" id="KW-0645">Protease</keyword>
<dbReference type="InterPro" id="IPR051201">
    <property type="entry name" value="Chloro_Bact_Ser_Proteases"/>
</dbReference>
<evidence type="ECO:0000256" key="1">
    <source>
        <dbReference type="ARBA" id="ARBA00010541"/>
    </source>
</evidence>
<reference evidence="7 8" key="1">
    <citation type="submission" date="2019-11" db="EMBL/GenBank/DDBJ databases">
        <title>Characterisation of Fundicoccus ignavus gen. nov. sp. nov., a novel genus of the family Aerococcaceae isolated from bulk tank milk.</title>
        <authorList>
            <person name="Siebert A."/>
            <person name="Huptas C."/>
            <person name="Wenning M."/>
            <person name="Scherer S."/>
            <person name="Doll E.V."/>
        </authorList>
    </citation>
    <scope>NUCLEOTIDE SEQUENCE [LARGE SCALE GENOMIC DNA]</scope>
    <source>
        <strain evidence="7 8">WS4759</strain>
    </source>
</reference>
<dbReference type="EMBL" id="WJQS01000001">
    <property type="protein sequence ID" value="MRI84421.1"/>
    <property type="molecule type" value="Genomic_DNA"/>
</dbReference>
<evidence type="ECO:0000256" key="5">
    <source>
        <dbReference type="SAM" id="Phobius"/>
    </source>
</evidence>
<dbReference type="Pfam" id="PF13180">
    <property type="entry name" value="PDZ_2"/>
    <property type="match status" value="1"/>
</dbReference>
<sequence length="426" mass="45202">MMNDEQRAKFVNETPRKQTPSFWKGVFGGIVGSFLVMSLVMFAFLGGNGKLLTGYMQEETSAEVQLSDFESMIINAVNKTQDGVVSVGNMQAVMTQSSNPFESMYGAQYGIELPGQDEEESNLTMVSQGSGVIYKVDGDTAYVVTNHHVVDGAQGLEIRLTDGTTVEGTLVGSDELSDLAVITIDATDVSTVVEFADSEQIQVGSLAIAIGSPLSSDFATSVTQGIVSGLNRSVAVDLDGDSVEDWNMTLLQTDAAINPGNSGGALINSSGKLIGINSSKFAATGVEGMGFSIPSNDVKQIVTQLEANGEVIRPVLGVGTYDVSVLTENSRVNILKLDPEMQDGAVIVEISPDSAAASSDLQEYDVITAINGEAVTNNTDLRQQLYQYQIGDEIEVTVLREGQEVIVPVTLTEVAETNQPLEIIGE</sequence>
<organism evidence="7 8">
    <name type="scientific">Fundicoccus ignavus</name>
    <dbReference type="NCBI Taxonomy" id="2664442"/>
    <lineage>
        <taxon>Bacteria</taxon>
        <taxon>Bacillati</taxon>
        <taxon>Bacillota</taxon>
        <taxon>Bacilli</taxon>
        <taxon>Lactobacillales</taxon>
        <taxon>Aerococcaceae</taxon>
        <taxon>Fundicoccus</taxon>
    </lineage>
</organism>
<comment type="caution">
    <text evidence="7">The sequence shown here is derived from an EMBL/GenBank/DDBJ whole genome shotgun (WGS) entry which is preliminary data.</text>
</comment>
<evidence type="ECO:0000256" key="2">
    <source>
        <dbReference type="ARBA" id="ARBA00022670"/>
    </source>
</evidence>
<comment type="similarity">
    <text evidence="1">Belongs to the peptidase S1C family.</text>
</comment>
<dbReference type="PANTHER" id="PTHR43343">
    <property type="entry name" value="PEPTIDASE S12"/>
    <property type="match status" value="1"/>
</dbReference>
<dbReference type="SMART" id="SM00228">
    <property type="entry name" value="PDZ"/>
    <property type="match status" value="1"/>
</dbReference>
<dbReference type="GO" id="GO:0004252">
    <property type="term" value="F:serine-type endopeptidase activity"/>
    <property type="evidence" value="ECO:0007669"/>
    <property type="project" value="InterPro"/>
</dbReference>